<sequence>MGVSAMKIVDIAQRTPEWHEWRREGISATSCAVIMGENPDKTPLELWKELVGIVEPADLSVIPQVRRGVKFEPLALQAFEDKYGKMALPFCAESTAYPFIRASFDGVLDDKSPVEIKNLSETNHLEVLQLREHSKAFKLYRWQVMHQMIVSGARRGYLWFWSPKHEPCCLIVDWDDLLVRRIIQAEEIFWGLVMRGVPPEADPKRDVIPLDRLDLAAWRPLANARRAKESKIAELKAQLKVLTMEAKDLEAEILPLLGEFRRADALGVKVTNYEVAGTVDWKGVAHELEAVIPPDVIARHQTGSSMATRVSVDASYDESKAKPEPLPRIRQKVDVINETVEEPSQFFGTFWF</sequence>
<reference evidence="4" key="1">
    <citation type="submission" date="2017-02" db="EMBL/GenBank/DDBJ databases">
        <title>Pseudomonas floridae sp. nov., a novel pathogenic bacterial species isolated from tomato.</title>
        <authorList>
            <person name="Timilsina S."/>
            <person name="Vallad G.E."/>
            <person name="Jones J.B."/>
        </authorList>
    </citation>
    <scope>NUCLEOTIDE SEQUENCE [LARGE SCALE GENOMIC DNA]</scope>
    <source>
        <strain evidence="4">GEV388</strain>
    </source>
</reference>
<accession>A0A1X0N998</accession>
<evidence type="ECO:0000256" key="1">
    <source>
        <dbReference type="SAM" id="Coils"/>
    </source>
</evidence>
<dbReference type="AlphaFoldDB" id="A0A1X0N998"/>
<dbReference type="Gene3D" id="3.90.320.10">
    <property type="match status" value="1"/>
</dbReference>
<dbReference type="EMBL" id="MUIO01000021">
    <property type="protein sequence ID" value="ORC60216.1"/>
    <property type="molecule type" value="Genomic_DNA"/>
</dbReference>
<keyword evidence="1" id="KW-0175">Coiled coil</keyword>
<name>A0A1X0N998_9PSED</name>
<dbReference type="STRING" id="1958950.BZK31_07835"/>
<keyword evidence="4" id="KW-1185">Reference proteome</keyword>
<comment type="caution">
    <text evidence="3">The sequence shown here is derived from an EMBL/GenBank/DDBJ whole genome shotgun (WGS) entry which is preliminary data.</text>
</comment>
<dbReference type="Proteomes" id="UP000192815">
    <property type="component" value="Unassembled WGS sequence"/>
</dbReference>
<feature type="coiled-coil region" evidence="1">
    <location>
        <begin position="225"/>
        <end position="252"/>
    </location>
</feature>
<proteinExistence type="predicted"/>
<dbReference type="InterPro" id="IPR019080">
    <property type="entry name" value="YqaJ_viral_recombinase"/>
</dbReference>
<organism evidence="3 4">
    <name type="scientific">Pseudomonas floridensis</name>
    <dbReference type="NCBI Taxonomy" id="1958950"/>
    <lineage>
        <taxon>Bacteria</taxon>
        <taxon>Pseudomonadati</taxon>
        <taxon>Pseudomonadota</taxon>
        <taxon>Gammaproteobacteria</taxon>
        <taxon>Pseudomonadales</taxon>
        <taxon>Pseudomonadaceae</taxon>
        <taxon>Pseudomonas</taxon>
    </lineage>
</organism>
<protein>
    <submittedName>
        <fullName evidence="3">DNA recombination protein</fullName>
    </submittedName>
</protein>
<dbReference type="InterPro" id="IPR011335">
    <property type="entry name" value="Restrct_endonuc-II-like"/>
</dbReference>
<evidence type="ECO:0000259" key="2">
    <source>
        <dbReference type="Pfam" id="PF09588"/>
    </source>
</evidence>
<dbReference type="Pfam" id="PF09588">
    <property type="entry name" value="YqaJ"/>
    <property type="match status" value="1"/>
</dbReference>
<evidence type="ECO:0000313" key="4">
    <source>
        <dbReference type="Proteomes" id="UP000192815"/>
    </source>
</evidence>
<dbReference type="InterPro" id="IPR017482">
    <property type="entry name" value="Lambda-type_endonuclease"/>
</dbReference>
<evidence type="ECO:0000313" key="3">
    <source>
        <dbReference type="EMBL" id="ORC60216.1"/>
    </source>
</evidence>
<dbReference type="SUPFAM" id="SSF52980">
    <property type="entry name" value="Restriction endonuclease-like"/>
    <property type="match status" value="1"/>
</dbReference>
<feature type="domain" description="YqaJ viral recombinase" evidence="2">
    <location>
        <begin position="17"/>
        <end position="153"/>
    </location>
</feature>
<dbReference type="OrthoDB" id="9135654at2"/>
<dbReference type="InterPro" id="IPR011604">
    <property type="entry name" value="PDDEXK-like_dom_sf"/>
</dbReference>
<gene>
    <name evidence="3" type="ORF">BZK31_07835</name>
</gene>
<dbReference type="NCBIfam" id="TIGR03033">
    <property type="entry name" value="phage_rel_nuc"/>
    <property type="match status" value="1"/>
</dbReference>